<dbReference type="SUPFAM" id="SSF55874">
    <property type="entry name" value="ATPase domain of HSP90 chaperone/DNA topoisomerase II/histidine kinase"/>
    <property type="match status" value="1"/>
</dbReference>
<dbReference type="SUPFAM" id="SSF47226">
    <property type="entry name" value="Histidine-containing phosphotransfer domain, HPT domain"/>
    <property type="match status" value="1"/>
</dbReference>
<comment type="caution">
    <text evidence="8">The sequence shown here is derived from an EMBL/GenBank/DDBJ whole genome shotgun (WGS) entry which is preliminary data.</text>
</comment>
<dbReference type="Pfam" id="PF00072">
    <property type="entry name" value="Response_reg"/>
    <property type="match status" value="1"/>
</dbReference>
<dbReference type="PANTHER" id="PTHR43047">
    <property type="entry name" value="TWO-COMPONENT HISTIDINE PROTEIN KINASE"/>
    <property type="match status" value="1"/>
</dbReference>
<dbReference type="InterPro" id="IPR003594">
    <property type="entry name" value="HATPase_dom"/>
</dbReference>
<name>A0A074KHE8_9RHOB</name>
<dbReference type="InterPro" id="IPR011006">
    <property type="entry name" value="CheY-like_superfamily"/>
</dbReference>
<organism evidence="8 9">
    <name type="scientific">Thioclava indica</name>
    <dbReference type="NCBI Taxonomy" id="1353528"/>
    <lineage>
        <taxon>Bacteria</taxon>
        <taxon>Pseudomonadati</taxon>
        <taxon>Pseudomonadota</taxon>
        <taxon>Alphaproteobacteria</taxon>
        <taxon>Rhodobacterales</taxon>
        <taxon>Paracoccaceae</taxon>
        <taxon>Thioclava</taxon>
    </lineage>
</organism>
<dbReference type="PROSITE" id="PS50109">
    <property type="entry name" value="HIS_KIN"/>
    <property type="match status" value="1"/>
</dbReference>
<dbReference type="PANTHER" id="PTHR43047:SF72">
    <property type="entry name" value="OSMOSENSING HISTIDINE PROTEIN KINASE SLN1"/>
    <property type="match status" value="1"/>
</dbReference>
<dbReference type="eggNOG" id="COG0784">
    <property type="taxonomic scope" value="Bacteria"/>
</dbReference>
<feature type="modified residue" description="4-aspartylphosphate" evidence="5">
    <location>
        <position position="286"/>
    </location>
</feature>
<dbReference type="InterPro" id="IPR036641">
    <property type="entry name" value="HPT_dom_sf"/>
</dbReference>
<evidence type="ECO:0000313" key="9">
    <source>
        <dbReference type="Proteomes" id="UP000027471"/>
    </source>
</evidence>
<evidence type="ECO:0000256" key="1">
    <source>
        <dbReference type="ARBA" id="ARBA00000085"/>
    </source>
</evidence>
<dbReference type="InterPro" id="IPR036890">
    <property type="entry name" value="HATPase_C_sf"/>
</dbReference>
<dbReference type="InterPro" id="IPR004358">
    <property type="entry name" value="Sig_transdc_His_kin-like_C"/>
</dbReference>
<dbReference type="PROSITE" id="PS50110">
    <property type="entry name" value="RESPONSE_REGULATORY"/>
    <property type="match status" value="1"/>
</dbReference>
<dbReference type="eggNOG" id="COG2205">
    <property type="taxonomic scope" value="Bacteria"/>
</dbReference>
<reference evidence="8 9" key="1">
    <citation type="journal article" date="2015" name="Antonie Van Leeuwenhoek">
        <title>Thioclava indica sp. nov., isolated from surface seawater of the Indian Ocean.</title>
        <authorList>
            <person name="Liu Y."/>
            <person name="Lai Q."/>
            <person name="Du J."/>
            <person name="Xu H."/>
            <person name="Jiang L."/>
            <person name="Shao Z."/>
        </authorList>
    </citation>
    <scope>NUCLEOTIDE SEQUENCE [LARGE SCALE GENOMIC DNA]</scope>
    <source>
        <strain evidence="8 9">DT23-4</strain>
    </source>
</reference>
<keyword evidence="5" id="KW-0597">Phosphoprotein</keyword>
<evidence type="ECO:0000256" key="2">
    <source>
        <dbReference type="ARBA" id="ARBA00012438"/>
    </source>
</evidence>
<dbReference type="CDD" id="cd17546">
    <property type="entry name" value="REC_hyHK_CKI1_RcsC-like"/>
    <property type="match status" value="1"/>
</dbReference>
<dbReference type="Gene3D" id="1.20.120.160">
    <property type="entry name" value="HPT domain"/>
    <property type="match status" value="1"/>
</dbReference>
<dbReference type="STRING" id="1353528.DT23_11510"/>
<dbReference type="Gene3D" id="3.30.565.10">
    <property type="entry name" value="Histidine kinase-like ATPase, C-terminal domain"/>
    <property type="match status" value="1"/>
</dbReference>
<dbReference type="InterPro" id="IPR005467">
    <property type="entry name" value="His_kinase_dom"/>
</dbReference>
<keyword evidence="4" id="KW-0418">Kinase</keyword>
<evidence type="ECO:0000259" key="6">
    <source>
        <dbReference type="PROSITE" id="PS50109"/>
    </source>
</evidence>
<proteinExistence type="predicted"/>
<comment type="catalytic activity">
    <reaction evidence="1">
        <text>ATP + protein L-histidine = ADP + protein N-phospho-L-histidine.</text>
        <dbReference type="EC" id="2.7.13.3"/>
    </reaction>
</comment>
<dbReference type="Proteomes" id="UP000027471">
    <property type="component" value="Unassembled WGS sequence"/>
</dbReference>
<dbReference type="Pfam" id="PF02518">
    <property type="entry name" value="HATPase_c"/>
    <property type="match status" value="1"/>
</dbReference>
<dbReference type="InterPro" id="IPR001789">
    <property type="entry name" value="Sig_transdc_resp-reg_receiver"/>
</dbReference>
<dbReference type="AlphaFoldDB" id="A0A074KHE8"/>
<evidence type="ECO:0000313" key="8">
    <source>
        <dbReference type="EMBL" id="KEO61007.1"/>
    </source>
</evidence>
<dbReference type="GO" id="GO:0000155">
    <property type="term" value="F:phosphorelay sensor kinase activity"/>
    <property type="evidence" value="ECO:0007669"/>
    <property type="project" value="TreeGrafter"/>
</dbReference>
<feature type="domain" description="Response regulatory" evidence="7">
    <location>
        <begin position="237"/>
        <end position="354"/>
    </location>
</feature>
<dbReference type="SUPFAM" id="SSF52172">
    <property type="entry name" value="CheY-like"/>
    <property type="match status" value="1"/>
</dbReference>
<dbReference type="PRINTS" id="PR00344">
    <property type="entry name" value="BCTRLSENSOR"/>
</dbReference>
<dbReference type="GO" id="GO:0009927">
    <property type="term" value="F:histidine phosphotransfer kinase activity"/>
    <property type="evidence" value="ECO:0007669"/>
    <property type="project" value="TreeGrafter"/>
</dbReference>
<dbReference type="EC" id="2.7.13.3" evidence="2"/>
<dbReference type="Gene3D" id="3.40.50.2300">
    <property type="match status" value="1"/>
</dbReference>
<accession>A0A074KHE8</accession>
<protein>
    <recommendedName>
        <fullName evidence="2">histidine kinase</fullName>
        <ecNumber evidence="2">2.7.13.3</ecNumber>
    </recommendedName>
</protein>
<dbReference type="GO" id="GO:0005886">
    <property type="term" value="C:plasma membrane"/>
    <property type="evidence" value="ECO:0007669"/>
    <property type="project" value="TreeGrafter"/>
</dbReference>
<dbReference type="EMBL" id="AUNB01000012">
    <property type="protein sequence ID" value="KEO61007.1"/>
    <property type="molecule type" value="Genomic_DNA"/>
</dbReference>
<gene>
    <name evidence="8" type="ORF">DT23_11510</name>
</gene>
<evidence type="ECO:0000256" key="5">
    <source>
        <dbReference type="PROSITE-ProRule" id="PRU00169"/>
    </source>
</evidence>
<evidence type="ECO:0000256" key="4">
    <source>
        <dbReference type="ARBA" id="ARBA00022777"/>
    </source>
</evidence>
<keyword evidence="3" id="KW-0808">Transferase</keyword>
<dbReference type="SMART" id="SM00448">
    <property type="entry name" value="REC"/>
    <property type="match status" value="1"/>
</dbReference>
<dbReference type="CDD" id="cd00075">
    <property type="entry name" value="HATPase"/>
    <property type="match status" value="1"/>
</dbReference>
<keyword evidence="9" id="KW-1185">Reference proteome</keyword>
<evidence type="ECO:0000259" key="7">
    <source>
        <dbReference type="PROSITE" id="PS50110"/>
    </source>
</evidence>
<dbReference type="SMART" id="SM00387">
    <property type="entry name" value="HATPase_c"/>
    <property type="match status" value="1"/>
</dbReference>
<evidence type="ECO:0000256" key="3">
    <source>
        <dbReference type="ARBA" id="ARBA00022679"/>
    </source>
</evidence>
<feature type="domain" description="Histidine kinase" evidence="6">
    <location>
        <begin position="1"/>
        <end position="214"/>
    </location>
</feature>
<sequence>MLAHDARSALSDILGGLSLIPDTSLDPQTRQQLERIQSASEYLAQLWELGLEDTVPDYQANADYPLRLSDFLTALERRWRGAAEAAGMAFHLDVAPDVPAILEIDALALERILANVISNAMAYAGSGPIRIMFEMQSTTRLRVYLRDDGPGFAPDKLATLFDRGQRGAQAHRRDGDGLGLFIARSLTHQLGGEITARNRREGGAEIALDVPLSTAPSTRHVAPHDDAPPPPDLTGCRVLVADDSLTNQAVLETMLSALGARVETCSDGTGALGAVLDAPFDLAILDIDMPGESGLGVTVALRASGLDWADLPIVACTAFAQRPKHEAILAAGANAILMKPIKGPAPLAYAINQALTSKPAHRKAQRGAQDLLFSALQHRAHTSESKTLALFVIADLKMITRALMHAWQQGDTADIQRQCHKLIAVAGAVGETMLSTTAHALHCAIAQEAASDIHERVREALDRTESLIHQLTSQFSIKEFTLS</sequence>